<evidence type="ECO:0000256" key="5">
    <source>
        <dbReference type="SAM" id="MobiDB-lite"/>
    </source>
</evidence>
<dbReference type="GO" id="GO:0003735">
    <property type="term" value="F:structural constituent of ribosome"/>
    <property type="evidence" value="ECO:0007669"/>
    <property type="project" value="TreeGrafter"/>
</dbReference>
<accession>A0A516PX66</accession>
<dbReference type="InterPro" id="IPR029063">
    <property type="entry name" value="SAM-dependent_MTases_sf"/>
</dbReference>
<keyword evidence="1" id="KW-0479">Metal-binding</keyword>
<dbReference type="RefSeq" id="WP_143985737.1">
    <property type="nucleotide sequence ID" value="NZ_CP041692.1"/>
</dbReference>
<evidence type="ECO:0000256" key="2">
    <source>
        <dbReference type="ARBA" id="ARBA00022946"/>
    </source>
</evidence>
<protein>
    <submittedName>
        <fullName evidence="6">rRNA methyltransferase</fullName>
    </submittedName>
</protein>
<dbReference type="GO" id="GO:0008168">
    <property type="term" value="F:methyltransferase activity"/>
    <property type="evidence" value="ECO:0007669"/>
    <property type="project" value="UniProtKB-KW"/>
</dbReference>
<dbReference type="GO" id="GO:0015935">
    <property type="term" value="C:small ribosomal subunit"/>
    <property type="evidence" value="ECO:0007669"/>
    <property type="project" value="TreeGrafter"/>
</dbReference>
<feature type="compositionally biased region" description="Low complexity" evidence="5">
    <location>
        <begin position="156"/>
        <end position="168"/>
    </location>
</feature>
<dbReference type="GO" id="GO:0046872">
    <property type="term" value="F:metal ion binding"/>
    <property type="evidence" value="ECO:0007669"/>
    <property type="project" value="UniProtKB-KW"/>
</dbReference>
<keyword evidence="3" id="KW-0408">Iron</keyword>
<dbReference type="KEGG" id="mik:FOE78_07535"/>
<dbReference type="OrthoDB" id="9799639at2"/>
<dbReference type="GO" id="GO:0032259">
    <property type="term" value="P:methylation"/>
    <property type="evidence" value="ECO:0007669"/>
    <property type="project" value="UniProtKB-KW"/>
</dbReference>
<organism evidence="6 7">
    <name type="scientific">Microlunatus elymi</name>
    <dbReference type="NCBI Taxonomy" id="2596828"/>
    <lineage>
        <taxon>Bacteria</taxon>
        <taxon>Bacillati</taxon>
        <taxon>Actinomycetota</taxon>
        <taxon>Actinomycetes</taxon>
        <taxon>Propionibacteriales</taxon>
        <taxon>Propionibacteriaceae</taxon>
        <taxon>Microlunatus</taxon>
    </lineage>
</organism>
<sequence length="352" mass="38355">MADLPGDLAAALDRVTAGVNQDRLATVTGRLIDRYQADHPAEPGRPIMAGEQEARAYAAYRMPATYAAIRAVLDQLPDLEPDTHLDVAGGTGVAIWAVADRWTSIRQHTVLEQAPAAIKLGRTLAAGADRAGVRQAHWQQMVFGERSGPLRQAQDTSSTGSGPLSGSGSLPRADVITVGYLLSEIDESLQQQVIRASADAAGELLIIVEPGTKKGYRRIISAREQLLAAGMSLVAPCPHQLRCPLQDQDRDWCHFAARVNRSPVHRRAKGAELGYEDEKFSYLVVAPPGVDVSARAESRVLRHPQYPKGRVRLELCQRDGTAAAAVIAKRDKETYRLARKVEWGDGWPDVRR</sequence>
<feature type="region of interest" description="Disordered" evidence="5">
    <location>
        <begin position="148"/>
        <end position="168"/>
    </location>
</feature>
<dbReference type="EMBL" id="CP041692">
    <property type="protein sequence ID" value="QDP95769.1"/>
    <property type="molecule type" value="Genomic_DNA"/>
</dbReference>
<name>A0A516PX66_9ACTN</name>
<dbReference type="GO" id="GO:0006412">
    <property type="term" value="P:translation"/>
    <property type="evidence" value="ECO:0007669"/>
    <property type="project" value="InterPro"/>
</dbReference>
<dbReference type="Proteomes" id="UP000319263">
    <property type="component" value="Chromosome"/>
</dbReference>
<evidence type="ECO:0000313" key="6">
    <source>
        <dbReference type="EMBL" id="QDP95769.1"/>
    </source>
</evidence>
<dbReference type="Gene3D" id="3.40.50.150">
    <property type="entry name" value="Vaccinia Virus protein VP39"/>
    <property type="match status" value="1"/>
</dbReference>
<keyword evidence="6" id="KW-0808">Transferase</keyword>
<dbReference type="PANTHER" id="PTHR13184">
    <property type="entry name" value="37S RIBOSOMAL PROTEIN S22"/>
    <property type="match status" value="1"/>
</dbReference>
<proteinExistence type="predicted"/>
<dbReference type="SUPFAM" id="SSF53335">
    <property type="entry name" value="S-adenosyl-L-methionine-dependent methyltransferases"/>
    <property type="match status" value="1"/>
</dbReference>
<dbReference type="AlphaFoldDB" id="A0A516PX66"/>
<gene>
    <name evidence="6" type="ORF">FOE78_07535</name>
</gene>
<dbReference type="PANTHER" id="PTHR13184:SF5">
    <property type="entry name" value="METHYLTRANSFERASE-LIKE PROTEIN 17, MITOCHONDRIAL"/>
    <property type="match status" value="1"/>
</dbReference>
<reference evidence="6 7" key="1">
    <citation type="submission" date="2019-07" db="EMBL/GenBank/DDBJ databases">
        <title>Microlunatus dokdonensis sp. nov. isolated from the rhizospheric soil of the wild plant Elymus tsukushiensis.</title>
        <authorList>
            <person name="Ghim S.-Y."/>
            <person name="Hwang Y.-J."/>
            <person name="Son J.-S."/>
            <person name="Shin J.-H."/>
        </authorList>
    </citation>
    <scope>NUCLEOTIDE SEQUENCE [LARGE SCALE GENOMIC DNA]</scope>
    <source>
        <strain evidence="6 7">KUDC0627</strain>
    </source>
</reference>
<keyword evidence="4" id="KW-0411">Iron-sulfur</keyword>
<dbReference type="InterPro" id="IPR052571">
    <property type="entry name" value="Mt_RNA_Methyltransferase"/>
</dbReference>
<evidence type="ECO:0000256" key="3">
    <source>
        <dbReference type="ARBA" id="ARBA00023004"/>
    </source>
</evidence>
<keyword evidence="2" id="KW-0809">Transit peptide</keyword>
<evidence type="ECO:0000256" key="1">
    <source>
        <dbReference type="ARBA" id="ARBA00022723"/>
    </source>
</evidence>
<dbReference type="InterPro" id="IPR015324">
    <property type="entry name" value="Ribosomal_Rsm22-like"/>
</dbReference>
<dbReference type="GO" id="GO:0051536">
    <property type="term" value="F:iron-sulfur cluster binding"/>
    <property type="evidence" value="ECO:0007669"/>
    <property type="project" value="UniProtKB-KW"/>
</dbReference>
<keyword evidence="6" id="KW-0489">Methyltransferase</keyword>
<evidence type="ECO:0000256" key="4">
    <source>
        <dbReference type="ARBA" id="ARBA00023014"/>
    </source>
</evidence>
<dbReference type="Pfam" id="PF09243">
    <property type="entry name" value="Rsm22"/>
    <property type="match status" value="1"/>
</dbReference>
<keyword evidence="7" id="KW-1185">Reference proteome</keyword>
<evidence type="ECO:0000313" key="7">
    <source>
        <dbReference type="Proteomes" id="UP000319263"/>
    </source>
</evidence>